<dbReference type="FunFam" id="3.10.20.90:FF:000006">
    <property type="entry name" value="Polyubiquitin 10"/>
    <property type="match status" value="1"/>
</dbReference>
<dbReference type="InterPro" id="IPR000626">
    <property type="entry name" value="Ubiquitin-like_dom"/>
</dbReference>
<organism evidence="3 4">
    <name type="scientific">Anaeramoeba flamelloides</name>
    <dbReference type="NCBI Taxonomy" id="1746091"/>
    <lineage>
        <taxon>Eukaryota</taxon>
        <taxon>Metamonada</taxon>
        <taxon>Anaeramoebidae</taxon>
        <taxon>Anaeramoeba</taxon>
    </lineage>
</organism>
<dbReference type="InterPro" id="IPR029071">
    <property type="entry name" value="Ubiquitin-like_domsf"/>
</dbReference>
<keyword evidence="1" id="KW-1133">Transmembrane helix</keyword>
<feature type="transmembrane region" description="Helical" evidence="1">
    <location>
        <begin position="41"/>
        <end position="61"/>
    </location>
</feature>
<dbReference type="PANTHER" id="PTHR38568">
    <property type="entry name" value="DUF445 DOMAIN-CONTAINING PROTEIN-RELATED"/>
    <property type="match status" value="1"/>
</dbReference>
<dbReference type="Pfam" id="PF00240">
    <property type="entry name" value="ubiquitin"/>
    <property type="match status" value="1"/>
</dbReference>
<dbReference type="EMBL" id="JANTQA010000030">
    <property type="protein sequence ID" value="KAJ3440708.1"/>
    <property type="molecule type" value="Genomic_DNA"/>
</dbReference>
<dbReference type="Proteomes" id="UP001146793">
    <property type="component" value="Unassembled WGS sequence"/>
</dbReference>
<dbReference type="InterPro" id="IPR019956">
    <property type="entry name" value="Ubiquitin_dom"/>
</dbReference>
<sequence length="287" mass="33611">MKSKLLQEIFSDDSFSEEDETNQEERPSFFQRYFIKQLNKAFLSTLFMLIIMTLGIIFTQIKKQPNQQDHKESKFFFVGEIFLQIGLFGFAGGFTNWVAVKMLFDKIPFLYGSGVIPRKYQELSLVIKDVVMKNFFNSDYLSGYFKKKISNLLTKTKVDSRLRNLLNTPYIKELIDQKIEELESKTEFEMFKMMGIETENLKSIIMLMIIFIKTLTGRNYDIEVDPSDTIENVKYKIQDKVGFPPDQQRLIFAGRGLEDGRTLSDYNIQKDSTLHLVLRLRSSYNES</sequence>
<keyword evidence="1" id="KW-0472">Membrane</keyword>
<proteinExistence type="predicted"/>
<dbReference type="PANTHER" id="PTHR38568:SF2">
    <property type="entry name" value="DUF445 DOMAIN-CONTAINING PROTEIN"/>
    <property type="match status" value="1"/>
</dbReference>
<evidence type="ECO:0000259" key="2">
    <source>
        <dbReference type="PROSITE" id="PS50053"/>
    </source>
</evidence>
<dbReference type="PRINTS" id="PR00348">
    <property type="entry name" value="UBIQUITIN"/>
</dbReference>
<accession>A0AAV7ZF99</accession>
<comment type="caution">
    <text evidence="3">The sequence shown here is derived from an EMBL/GenBank/DDBJ whole genome shotgun (WGS) entry which is preliminary data.</text>
</comment>
<evidence type="ECO:0000313" key="4">
    <source>
        <dbReference type="Proteomes" id="UP001146793"/>
    </source>
</evidence>
<evidence type="ECO:0000256" key="1">
    <source>
        <dbReference type="SAM" id="Phobius"/>
    </source>
</evidence>
<dbReference type="Gene3D" id="3.10.20.90">
    <property type="entry name" value="Phosphatidylinositol 3-kinase Catalytic Subunit, Chain A, domain 1"/>
    <property type="match status" value="1"/>
</dbReference>
<dbReference type="AlphaFoldDB" id="A0AAV7ZF99"/>
<name>A0AAV7ZF99_9EUKA</name>
<dbReference type="InterPro" id="IPR007383">
    <property type="entry name" value="DUF445"/>
</dbReference>
<dbReference type="SUPFAM" id="SSF54236">
    <property type="entry name" value="Ubiquitin-like"/>
    <property type="match status" value="1"/>
</dbReference>
<dbReference type="PROSITE" id="PS50053">
    <property type="entry name" value="UBIQUITIN_2"/>
    <property type="match status" value="1"/>
</dbReference>
<evidence type="ECO:0000313" key="3">
    <source>
        <dbReference type="EMBL" id="KAJ3440708.1"/>
    </source>
</evidence>
<feature type="domain" description="Ubiquitin-like" evidence="2">
    <location>
        <begin position="208"/>
        <end position="283"/>
    </location>
</feature>
<feature type="transmembrane region" description="Helical" evidence="1">
    <location>
        <begin position="81"/>
        <end position="100"/>
    </location>
</feature>
<dbReference type="SMART" id="SM00213">
    <property type="entry name" value="UBQ"/>
    <property type="match status" value="1"/>
</dbReference>
<keyword evidence="1" id="KW-0812">Transmembrane</keyword>
<gene>
    <name evidence="3" type="ORF">M0812_14379</name>
</gene>
<protein>
    <recommendedName>
        <fullName evidence="2">Ubiquitin-like domain-containing protein</fullName>
    </recommendedName>
</protein>
<dbReference type="Pfam" id="PF04286">
    <property type="entry name" value="DUF445"/>
    <property type="match status" value="1"/>
</dbReference>
<reference evidence="3" key="1">
    <citation type="submission" date="2022-08" db="EMBL/GenBank/DDBJ databases">
        <title>Novel sulphate-reducing endosymbionts in the free-living metamonad Anaeramoeba.</title>
        <authorList>
            <person name="Jerlstrom-Hultqvist J."/>
            <person name="Cepicka I."/>
            <person name="Gallot-Lavallee L."/>
            <person name="Salas-Leiva D."/>
            <person name="Curtis B.A."/>
            <person name="Zahonova K."/>
            <person name="Pipaliya S."/>
            <person name="Dacks J."/>
            <person name="Roger A.J."/>
        </authorList>
    </citation>
    <scope>NUCLEOTIDE SEQUENCE</scope>
    <source>
        <strain evidence="3">Busselton2</strain>
    </source>
</reference>